<keyword evidence="1" id="KW-0812">Transmembrane</keyword>
<feature type="transmembrane region" description="Helical" evidence="1">
    <location>
        <begin position="76"/>
        <end position="95"/>
    </location>
</feature>
<gene>
    <name evidence="2" type="ORF">V0U79_03195</name>
</gene>
<evidence type="ECO:0000313" key="2">
    <source>
        <dbReference type="EMBL" id="MEE2525358.1"/>
    </source>
</evidence>
<reference evidence="2 3" key="1">
    <citation type="submission" date="2024-01" db="EMBL/GenBank/DDBJ databases">
        <title>Hyphobacterium bacterium isolated from marine sediment.</title>
        <authorList>
            <person name="Zhao S."/>
        </authorList>
    </citation>
    <scope>NUCLEOTIDE SEQUENCE [LARGE SCALE GENOMIC DNA]</scope>
    <source>
        <strain evidence="3">HN65</strain>
    </source>
</reference>
<dbReference type="Proteomes" id="UP001354971">
    <property type="component" value="Unassembled WGS sequence"/>
</dbReference>
<evidence type="ECO:0008006" key="4">
    <source>
        <dbReference type="Google" id="ProtNLM"/>
    </source>
</evidence>
<sequence length="138" mass="14805">MEMVLLPTVLAALVGCAMGGASLLVPRWGASVVRLQPDPRWKGGWSEFRASYGGAFLLGHAAVLLTYAMRFQAGEAALMGTGFAMGALWMGMAIGRVVSMVADDREYETRTAYNYVAVGFESLMGLALWAPFLAHIGR</sequence>
<dbReference type="RefSeq" id="WP_330198021.1">
    <property type="nucleotide sequence ID" value="NZ_JAZDRP010000002.1"/>
</dbReference>
<proteinExistence type="predicted"/>
<accession>A0ABU7LN91</accession>
<protein>
    <recommendedName>
        <fullName evidence="4">DUF4345 domain-containing protein</fullName>
    </recommendedName>
</protein>
<keyword evidence="1" id="KW-1133">Transmembrane helix</keyword>
<keyword evidence="3" id="KW-1185">Reference proteome</keyword>
<keyword evidence="1" id="KW-0472">Membrane</keyword>
<dbReference type="EMBL" id="JAZDRP010000002">
    <property type="protein sequence ID" value="MEE2525358.1"/>
    <property type="molecule type" value="Genomic_DNA"/>
</dbReference>
<evidence type="ECO:0000256" key="1">
    <source>
        <dbReference type="SAM" id="Phobius"/>
    </source>
</evidence>
<feature type="transmembrane region" description="Helical" evidence="1">
    <location>
        <begin position="115"/>
        <end position="134"/>
    </location>
</feature>
<organism evidence="2 3">
    <name type="scientific">Hyphobacterium lacteum</name>
    <dbReference type="NCBI Taxonomy" id="3116575"/>
    <lineage>
        <taxon>Bacteria</taxon>
        <taxon>Pseudomonadati</taxon>
        <taxon>Pseudomonadota</taxon>
        <taxon>Alphaproteobacteria</taxon>
        <taxon>Maricaulales</taxon>
        <taxon>Maricaulaceae</taxon>
        <taxon>Hyphobacterium</taxon>
    </lineage>
</organism>
<name>A0ABU7LN91_9PROT</name>
<feature type="transmembrane region" description="Helical" evidence="1">
    <location>
        <begin position="51"/>
        <end position="69"/>
    </location>
</feature>
<comment type="caution">
    <text evidence="2">The sequence shown here is derived from an EMBL/GenBank/DDBJ whole genome shotgun (WGS) entry which is preliminary data.</text>
</comment>
<evidence type="ECO:0000313" key="3">
    <source>
        <dbReference type="Proteomes" id="UP001354971"/>
    </source>
</evidence>